<keyword evidence="5" id="KW-0560">Oxidoreductase</keyword>
<sequence>MPLLARMLPSPLTIDVRQGAISSLGAVLADRRIATEGRVAVAVGPGQGAQIAAGLDLPNCEVFRVENGSIDVATELGKKLRSGHYEAVAGIGGGKTIDVTKFAASMAGIPMVAVATNLAHDGIASPTASLEHESGKGTYGVGMPIAVVIDVDYVRAAPQRLVRSGIGDAISNFSAIADWELAGREQGEPVDGMAVTFARVAAEALLHRTDSVESQEFLTVLAEALVLSGMAMSVAGSSRPASGGCHEVLHAIDQLFPGTSNHGELAGIGALFTYFLRQKYLGEGERRMRDIRACLLRHELPILPGDVGLDEEAFARAVAYAPSTRPGRYTILEHLALADDEIRRSVGEYVETLGR</sequence>
<evidence type="ECO:0000313" key="10">
    <source>
        <dbReference type="EMBL" id="GAA1997846.1"/>
    </source>
</evidence>
<dbReference type="PIRSF" id="PIRSF000112">
    <property type="entry name" value="Glycerol_dehydrogenase"/>
    <property type="match status" value="1"/>
</dbReference>
<dbReference type="InterPro" id="IPR032837">
    <property type="entry name" value="G1PDH"/>
</dbReference>
<keyword evidence="9" id="KW-1208">Phospholipid metabolism</keyword>
<dbReference type="Pfam" id="PF13685">
    <property type="entry name" value="Fe-ADH_2"/>
    <property type="match status" value="1"/>
</dbReference>
<comment type="caution">
    <text evidence="10">The sequence shown here is derived from an EMBL/GenBank/DDBJ whole genome shotgun (WGS) entry which is preliminary data.</text>
</comment>
<protein>
    <submittedName>
        <fullName evidence="10">Iron-containing alcohol dehydrogenase family protein</fullName>
    </submittedName>
</protein>
<evidence type="ECO:0000256" key="9">
    <source>
        <dbReference type="ARBA" id="ARBA00023264"/>
    </source>
</evidence>
<accession>A0ABP5EJZ6</accession>
<dbReference type="Proteomes" id="UP001501585">
    <property type="component" value="Unassembled WGS sequence"/>
</dbReference>
<dbReference type="Gene3D" id="1.20.1090.10">
    <property type="entry name" value="Dehydroquinate synthase-like - alpha domain"/>
    <property type="match status" value="1"/>
</dbReference>
<evidence type="ECO:0000256" key="6">
    <source>
        <dbReference type="ARBA" id="ARBA00023027"/>
    </source>
</evidence>
<keyword evidence="8" id="KW-0594">Phospholipid biosynthesis</keyword>
<keyword evidence="4" id="KW-0521">NADP</keyword>
<keyword evidence="7" id="KW-0443">Lipid metabolism</keyword>
<proteinExistence type="predicted"/>
<dbReference type="CDD" id="cd08174">
    <property type="entry name" value="G1PDH-like"/>
    <property type="match status" value="1"/>
</dbReference>
<evidence type="ECO:0000256" key="4">
    <source>
        <dbReference type="ARBA" id="ARBA00022857"/>
    </source>
</evidence>
<evidence type="ECO:0000256" key="1">
    <source>
        <dbReference type="ARBA" id="ARBA00022490"/>
    </source>
</evidence>
<evidence type="ECO:0000256" key="7">
    <source>
        <dbReference type="ARBA" id="ARBA00023098"/>
    </source>
</evidence>
<dbReference type="InterPro" id="IPR016205">
    <property type="entry name" value="Glycerol_DH"/>
</dbReference>
<dbReference type="PANTHER" id="PTHR43616:SF5">
    <property type="entry name" value="GLYCEROL DEHYDROGENASE 1"/>
    <property type="match status" value="1"/>
</dbReference>
<organism evidence="10 11">
    <name type="scientific">Nocardiopsis rhodophaea</name>
    <dbReference type="NCBI Taxonomy" id="280238"/>
    <lineage>
        <taxon>Bacteria</taxon>
        <taxon>Bacillati</taxon>
        <taxon>Actinomycetota</taxon>
        <taxon>Actinomycetes</taxon>
        <taxon>Streptosporangiales</taxon>
        <taxon>Nocardiopsidaceae</taxon>
        <taxon>Nocardiopsis</taxon>
    </lineage>
</organism>
<keyword evidence="11" id="KW-1185">Reference proteome</keyword>
<keyword evidence="2" id="KW-0444">Lipid biosynthesis</keyword>
<dbReference type="EMBL" id="BAAAPC010000010">
    <property type="protein sequence ID" value="GAA1997846.1"/>
    <property type="molecule type" value="Genomic_DNA"/>
</dbReference>
<dbReference type="Gene3D" id="3.40.50.1970">
    <property type="match status" value="1"/>
</dbReference>
<name>A0ABP5EJZ6_9ACTN</name>
<gene>
    <name evidence="10" type="ORF">GCM10009799_26040</name>
</gene>
<evidence type="ECO:0000256" key="8">
    <source>
        <dbReference type="ARBA" id="ARBA00023209"/>
    </source>
</evidence>
<keyword evidence="6" id="KW-0520">NAD</keyword>
<evidence type="ECO:0000256" key="3">
    <source>
        <dbReference type="ARBA" id="ARBA00022723"/>
    </source>
</evidence>
<keyword evidence="1" id="KW-0963">Cytoplasm</keyword>
<evidence type="ECO:0000313" key="11">
    <source>
        <dbReference type="Proteomes" id="UP001501585"/>
    </source>
</evidence>
<dbReference type="PANTHER" id="PTHR43616">
    <property type="entry name" value="GLYCEROL DEHYDROGENASE"/>
    <property type="match status" value="1"/>
</dbReference>
<reference evidence="11" key="1">
    <citation type="journal article" date="2019" name="Int. J. Syst. Evol. Microbiol.">
        <title>The Global Catalogue of Microorganisms (GCM) 10K type strain sequencing project: providing services to taxonomists for standard genome sequencing and annotation.</title>
        <authorList>
            <consortium name="The Broad Institute Genomics Platform"/>
            <consortium name="The Broad Institute Genome Sequencing Center for Infectious Disease"/>
            <person name="Wu L."/>
            <person name="Ma J."/>
        </authorList>
    </citation>
    <scope>NUCLEOTIDE SEQUENCE [LARGE SCALE GENOMIC DNA]</scope>
    <source>
        <strain evidence="11">JCM 15313</strain>
    </source>
</reference>
<dbReference type="SUPFAM" id="SSF56796">
    <property type="entry name" value="Dehydroquinate synthase-like"/>
    <property type="match status" value="1"/>
</dbReference>
<evidence type="ECO:0000256" key="2">
    <source>
        <dbReference type="ARBA" id="ARBA00022516"/>
    </source>
</evidence>
<evidence type="ECO:0000256" key="5">
    <source>
        <dbReference type="ARBA" id="ARBA00023002"/>
    </source>
</evidence>
<keyword evidence="3" id="KW-0479">Metal-binding</keyword>